<dbReference type="GO" id="GO:0005886">
    <property type="term" value="C:plasma membrane"/>
    <property type="evidence" value="ECO:0007669"/>
    <property type="project" value="UniProtKB-SubCell"/>
</dbReference>
<comment type="function">
    <text evidence="2">Could be involved in insertion of integral membrane proteins into the membrane.</text>
</comment>
<dbReference type="Pfam" id="PF01809">
    <property type="entry name" value="YidD"/>
    <property type="match status" value="1"/>
</dbReference>
<accession>F0RIX2</accession>
<evidence type="ECO:0000256" key="2">
    <source>
        <dbReference type="HAMAP-Rule" id="MF_00386"/>
    </source>
</evidence>
<dbReference type="PANTHER" id="PTHR33383">
    <property type="entry name" value="MEMBRANE PROTEIN INSERTION EFFICIENCY FACTOR-RELATED"/>
    <property type="match status" value="1"/>
</dbReference>
<evidence type="ECO:0000313" key="3">
    <source>
        <dbReference type="EMBL" id="ADY25231.1"/>
    </source>
</evidence>
<protein>
    <recommendedName>
        <fullName evidence="2">Putative membrane protein insertion efficiency factor</fullName>
    </recommendedName>
</protein>
<name>F0RIX2_DEIPM</name>
<dbReference type="EMBL" id="CP002536">
    <property type="protein sequence ID" value="ADY25231.1"/>
    <property type="molecule type" value="Genomic_DNA"/>
</dbReference>
<dbReference type="NCBIfam" id="TIGR00278">
    <property type="entry name" value="membrane protein insertion efficiency factor YidD"/>
    <property type="match status" value="1"/>
</dbReference>
<comment type="similarity">
    <text evidence="2">Belongs to the UPF0161 family.</text>
</comment>
<evidence type="ECO:0000313" key="4">
    <source>
        <dbReference type="Proteomes" id="UP000007718"/>
    </source>
</evidence>
<dbReference type="Proteomes" id="UP000007718">
    <property type="component" value="Chromosome"/>
</dbReference>
<reference evidence="4" key="1">
    <citation type="submission" date="2011-02" db="EMBL/GenBank/DDBJ databases">
        <title>The complete sequence of chromosome of Deinococcus proteolyticus DSM 20540.</title>
        <authorList>
            <consortium name="US DOE Joint Genome Institute (JGI-PGF)"/>
            <person name="Lucas S."/>
            <person name="Copeland A."/>
            <person name="Lapidus A."/>
            <person name="Bruce D."/>
            <person name="Goodwin L."/>
            <person name="Pitluck S."/>
            <person name="Kyrpides N."/>
            <person name="Mavromatis K."/>
            <person name="Pagani I."/>
            <person name="Ivanova N."/>
            <person name="Ovchinnikova G."/>
            <person name="Zeytun A."/>
            <person name="Detter J.C."/>
            <person name="Han C."/>
            <person name="Land M."/>
            <person name="Hauser L."/>
            <person name="Markowitz V."/>
            <person name="Cheng J.-F."/>
            <person name="Hugenholtz P."/>
            <person name="Woyke T."/>
            <person name="Wu D."/>
            <person name="Pukall R."/>
            <person name="Steenblock K."/>
            <person name="Brambilla E."/>
            <person name="Klenk H.-P."/>
            <person name="Eisen J.A."/>
        </authorList>
    </citation>
    <scope>NUCLEOTIDE SEQUENCE [LARGE SCALE GENOMIC DNA]</scope>
    <source>
        <strain evidence="4">ATCC 35074 / DSM 20540 / JCM 6276 / NBRC 101906 / NCIMB 13154 / VKM Ac-1939 / CCM 2703 / MRP</strain>
    </source>
</reference>
<dbReference type="InterPro" id="IPR002696">
    <property type="entry name" value="Membr_insert_effic_factor_YidD"/>
</dbReference>
<comment type="subcellular location">
    <subcellularLocation>
        <location evidence="2">Cell membrane</location>
        <topology evidence="2">Peripheral membrane protein</topology>
        <orientation evidence="2">Cytoplasmic side</orientation>
    </subcellularLocation>
</comment>
<proteinExistence type="inferred from homology"/>
<dbReference type="STRING" id="693977.Deipr_0055"/>
<organism evidence="3 4">
    <name type="scientific">Deinococcus proteolyticus (strain ATCC 35074 / DSM 20540 / JCM 6276 / NBRC 101906 / NCIMB 13154 / VKM Ac-1939 / CCM 2703 / MRP)</name>
    <dbReference type="NCBI Taxonomy" id="693977"/>
    <lineage>
        <taxon>Bacteria</taxon>
        <taxon>Thermotogati</taxon>
        <taxon>Deinococcota</taxon>
        <taxon>Deinococci</taxon>
        <taxon>Deinococcales</taxon>
        <taxon>Deinococcaceae</taxon>
        <taxon>Deinococcus</taxon>
    </lineage>
</organism>
<dbReference type="eggNOG" id="COG0759">
    <property type="taxonomic scope" value="Bacteria"/>
</dbReference>
<keyword evidence="2" id="KW-0472">Membrane</keyword>
<dbReference type="SMART" id="SM01234">
    <property type="entry name" value="Haemolytic"/>
    <property type="match status" value="1"/>
</dbReference>
<keyword evidence="1 2" id="KW-1003">Cell membrane</keyword>
<gene>
    <name evidence="3" type="ordered locus">Deipr_0055</name>
</gene>
<evidence type="ECO:0000256" key="1">
    <source>
        <dbReference type="ARBA" id="ARBA00022475"/>
    </source>
</evidence>
<dbReference type="HAMAP" id="MF_00386">
    <property type="entry name" value="UPF0161_YidD"/>
    <property type="match status" value="1"/>
</dbReference>
<dbReference type="RefSeq" id="WP_013613840.1">
    <property type="nucleotide sequence ID" value="NC_015161.1"/>
</dbReference>
<dbReference type="KEGG" id="dpt:Deipr_0055"/>
<dbReference type="PANTHER" id="PTHR33383:SF1">
    <property type="entry name" value="MEMBRANE PROTEIN INSERTION EFFICIENCY FACTOR-RELATED"/>
    <property type="match status" value="1"/>
</dbReference>
<sequence length="91" mass="10077">MSAPPPGPGPTTGPVAALLIRAVRWYQREVSPRKPAPTCRFSPTCSGYAVTALQRHGAVKGGWLAFWRFFRCNPLFPGGHDPVPEQWPRQH</sequence>
<keyword evidence="4" id="KW-1185">Reference proteome</keyword>
<dbReference type="HOGENOM" id="CLU_144811_5_2_0"/>
<reference evidence="3 4" key="2">
    <citation type="journal article" date="2012" name="Stand. Genomic Sci.">
        <title>Complete genome sequence of the orange-red pigmented, radioresistant Deinococcus proteolyticus type strain (MRP(T)).</title>
        <authorList>
            <person name="Copeland A."/>
            <person name="Zeytun A."/>
            <person name="Yassawong M."/>
            <person name="Nolan M."/>
            <person name="Lucas S."/>
            <person name="Hammon N."/>
            <person name="Deshpande S."/>
            <person name="Cheng J.F."/>
            <person name="Han C."/>
            <person name="Tapia R."/>
            <person name="Goodwin L.A."/>
            <person name="Pitluck S."/>
            <person name="Mavromatis K."/>
            <person name="Liolios K."/>
            <person name="Pagani I."/>
            <person name="Ivanova N."/>
            <person name="Mikhailova N."/>
            <person name="Pati A."/>
            <person name="Chen A."/>
            <person name="Palaniappan K."/>
            <person name="Land M."/>
            <person name="Hauser L."/>
            <person name="Jeffries C.D."/>
            <person name="Brambilla E.M."/>
            <person name="Rohde M."/>
            <person name="Sikorski J."/>
            <person name="Pukall R."/>
            <person name="Goker M."/>
            <person name="Detter J.C."/>
            <person name="Woyke T."/>
            <person name="Bristow J."/>
            <person name="Eisen J.A."/>
            <person name="Markowitz V."/>
            <person name="Hugenholtz P."/>
            <person name="Kyrpides N.C."/>
            <person name="Klenk H.P."/>
            <person name="Lapidus A."/>
        </authorList>
    </citation>
    <scope>NUCLEOTIDE SEQUENCE [LARGE SCALE GENOMIC DNA]</scope>
    <source>
        <strain evidence="4">ATCC 35074 / DSM 20540 / JCM 6276 / NBRC 101906 / NCIMB 13154 / VKM Ac-1939 / CCM 2703 / MRP</strain>
    </source>
</reference>
<dbReference type="AlphaFoldDB" id="F0RIX2"/>